<comment type="caution">
    <text evidence="1">The sequence shown here is derived from an EMBL/GenBank/DDBJ whole genome shotgun (WGS) entry which is preliminary data.</text>
</comment>
<dbReference type="EMBL" id="JEMT01009841">
    <property type="protein sequence ID" value="EXX77970.1"/>
    <property type="molecule type" value="Genomic_DNA"/>
</dbReference>
<dbReference type="Pfam" id="PF10356">
    <property type="entry name" value="RRG7"/>
    <property type="match status" value="1"/>
</dbReference>
<dbReference type="GO" id="GO:0003676">
    <property type="term" value="F:nucleic acid binding"/>
    <property type="evidence" value="ECO:0007669"/>
    <property type="project" value="InterPro"/>
</dbReference>
<accession>A0A015KEB5</accession>
<dbReference type="InterPro" id="IPR011856">
    <property type="entry name" value="tRNA_endonuc-like_dom_sf"/>
</dbReference>
<dbReference type="HOGENOM" id="CLU_2224632_0_0_1"/>
<dbReference type="InterPro" id="IPR018828">
    <property type="entry name" value="RRG7"/>
</dbReference>
<dbReference type="Proteomes" id="UP000022910">
    <property type="component" value="Unassembled WGS sequence"/>
</dbReference>
<sequence length="106" mass="12166">MYYKSQNILQDNTSLLSRFLRLICMETMMVQFTQGYKTDREYRGVKFVVQCKNFTQRKVNGSLVRDFIGGLSNYPPDTLGIFVTSTGCSQSSLELAESSDYLIHQI</sequence>
<proteinExistence type="predicted"/>
<organism evidence="1 2">
    <name type="scientific">Rhizophagus irregularis (strain DAOM 197198w)</name>
    <name type="common">Glomus intraradices</name>
    <dbReference type="NCBI Taxonomy" id="1432141"/>
    <lineage>
        <taxon>Eukaryota</taxon>
        <taxon>Fungi</taxon>
        <taxon>Fungi incertae sedis</taxon>
        <taxon>Mucoromycota</taxon>
        <taxon>Glomeromycotina</taxon>
        <taxon>Glomeromycetes</taxon>
        <taxon>Glomerales</taxon>
        <taxon>Glomeraceae</taxon>
        <taxon>Rhizophagus</taxon>
    </lineage>
</organism>
<name>A0A015KEB5_RHIIW</name>
<dbReference type="Gene3D" id="3.40.1350.10">
    <property type="match status" value="1"/>
</dbReference>
<gene>
    <name evidence="1" type="ORF">RirG_019060</name>
</gene>
<reference evidence="1 2" key="1">
    <citation type="submission" date="2014-02" db="EMBL/GenBank/DDBJ databases">
        <title>Single nucleus genome sequencing reveals high similarity among nuclei of an endomycorrhizal fungus.</title>
        <authorList>
            <person name="Lin K."/>
            <person name="Geurts R."/>
            <person name="Zhang Z."/>
            <person name="Limpens E."/>
            <person name="Saunders D.G."/>
            <person name="Mu D."/>
            <person name="Pang E."/>
            <person name="Cao H."/>
            <person name="Cha H."/>
            <person name="Lin T."/>
            <person name="Zhou Q."/>
            <person name="Shang Y."/>
            <person name="Li Y."/>
            <person name="Ivanov S."/>
            <person name="Sharma T."/>
            <person name="Velzen R.V."/>
            <person name="Ruijter N.D."/>
            <person name="Aanen D.K."/>
            <person name="Win J."/>
            <person name="Kamoun S."/>
            <person name="Bisseling T."/>
            <person name="Huang S."/>
        </authorList>
    </citation>
    <scope>NUCLEOTIDE SEQUENCE [LARGE SCALE GENOMIC DNA]</scope>
    <source>
        <strain evidence="2">DAOM197198w</strain>
    </source>
</reference>
<keyword evidence="2" id="KW-1185">Reference proteome</keyword>
<evidence type="ECO:0008006" key="3">
    <source>
        <dbReference type="Google" id="ProtNLM"/>
    </source>
</evidence>
<protein>
    <recommendedName>
        <fullName evidence="3">Restriction endonuclease type IV Mrr domain-containing protein</fullName>
    </recommendedName>
</protein>
<evidence type="ECO:0000313" key="1">
    <source>
        <dbReference type="EMBL" id="EXX77970.1"/>
    </source>
</evidence>
<dbReference type="AlphaFoldDB" id="A0A015KEB5"/>
<dbReference type="OrthoDB" id="2319154at2759"/>
<evidence type="ECO:0000313" key="2">
    <source>
        <dbReference type="Proteomes" id="UP000022910"/>
    </source>
</evidence>